<accession>A0ABN4JQV2</accession>
<dbReference type="Proteomes" id="UP000060277">
    <property type="component" value="Chromosome"/>
</dbReference>
<dbReference type="Pfam" id="PF06761">
    <property type="entry name" value="IcmF-related"/>
    <property type="match status" value="1"/>
</dbReference>
<dbReference type="Pfam" id="PF06744">
    <property type="entry name" value="IcmF_C"/>
    <property type="match status" value="1"/>
</dbReference>
<dbReference type="Pfam" id="PF21070">
    <property type="entry name" value="IcmF_helical"/>
    <property type="match status" value="1"/>
</dbReference>
<name>A0ABN4JQV2_9BURK</name>
<keyword evidence="7" id="KW-1185">Reference proteome</keyword>
<dbReference type="InterPro" id="IPR048677">
    <property type="entry name" value="TssM1_hel"/>
</dbReference>
<keyword evidence="2" id="KW-0812">Transmembrane</keyword>
<evidence type="ECO:0000259" key="3">
    <source>
        <dbReference type="Pfam" id="PF06744"/>
    </source>
</evidence>
<dbReference type="InterPro" id="IPR009612">
    <property type="entry name" value="IcmF-rel"/>
</dbReference>
<feature type="region of interest" description="Disordered" evidence="1">
    <location>
        <begin position="208"/>
        <end position="228"/>
    </location>
</feature>
<evidence type="ECO:0000313" key="7">
    <source>
        <dbReference type="Proteomes" id="UP000060277"/>
    </source>
</evidence>
<reference evidence="7" key="1">
    <citation type="submission" date="2015-12" db="EMBL/GenBank/DDBJ databases">
        <title>Complete genome sequence of Pandoraea norimbergensis DSM 11628.</title>
        <authorList>
            <person name="Ee R."/>
            <person name="Lim Y.-L."/>
            <person name="Yong D."/>
            <person name="Yin W.-F."/>
            <person name="Chan K.-G."/>
        </authorList>
    </citation>
    <scope>NUCLEOTIDE SEQUENCE [LARGE SCALE GENOMIC DNA]</scope>
    <source>
        <strain evidence="7">DSM 11628</strain>
    </source>
</reference>
<feature type="domain" description="Type VI secretion system IcmF C-terminal" evidence="3">
    <location>
        <begin position="891"/>
        <end position="987"/>
    </location>
</feature>
<dbReference type="RefSeq" id="WP_058379747.1">
    <property type="nucleotide sequence ID" value="NZ_CP013480.3"/>
</dbReference>
<evidence type="ECO:0000259" key="4">
    <source>
        <dbReference type="Pfam" id="PF06761"/>
    </source>
</evidence>
<feature type="domain" description="IcmF-related" evidence="4">
    <location>
        <begin position="305"/>
        <end position="624"/>
    </location>
</feature>
<feature type="compositionally biased region" description="Low complexity" evidence="1">
    <location>
        <begin position="208"/>
        <end position="222"/>
    </location>
</feature>
<gene>
    <name evidence="6" type="ORF">AT302_26860</name>
</gene>
<evidence type="ECO:0000259" key="5">
    <source>
        <dbReference type="Pfam" id="PF21070"/>
    </source>
</evidence>
<dbReference type="InterPro" id="IPR010623">
    <property type="entry name" value="IcmF_C"/>
</dbReference>
<organism evidence="6 7">
    <name type="scientific">Pandoraea norimbergensis</name>
    <dbReference type="NCBI Taxonomy" id="93219"/>
    <lineage>
        <taxon>Bacteria</taxon>
        <taxon>Pseudomonadati</taxon>
        <taxon>Pseudomonadota</taxon>
        <taxon>Betaproteobacteria</taxon>
        <taxon>Burkholderiales</taxon>
        <taxon>Burkholderiaceae</taxon>
        <taxon>Pandoraea</taxon>
    </lineage>
</organism>
<proteinExistence type="predicted"/>
<dbReference type="PANTHER" id="PTHR36153">
    <property type="entry name" value="INNER MEMBRANE PROTEIN-RELATED"/>
    <property type="match status" value="1"/>
</dbReference>
<evidence type="ECO:0000256" key="2">
    <source>
        <dbReference type="SAM" id="Phobius"/>
    </source>
</evidence>
<keyword evidence="2" id="KW-1133">Transmembrane helix</keyword>
<sequence>MITGDEPTIKRLSPGLVSAGFQLTADAVLLYANDTDGVAGKAWLTQIRRLRRRRPVDAVIALTSDTNAASTLLTPEDLSHRLTRLCRTLRWAAPVYLLNVADLPHDEAASDESVGFTWASERTSASDVSASLSALTQHLAETGVVRLSSPSRAPHDHPNRFAAALSQRIAQTHDSLTSLIAETAASRFWRHPVHGVLFVPLTPATAATTSDDAAQPSPAARRPAQHEHHRSLWQTVAQHSRKVHGRRVGFSLSSALAWMTTTLIVVLIAGITLSGFTNRHAIQNVADTINQLSGANDRTQQMLALDSVSRQIDTRETRQRDGATWSSRLGLNRDDAMLDLLWPGYVRVVQTFLVPPVQQALETRLLALASLSDAEIANHGNVEADTAYDSLKAYLMLAKPHRTATDFLTPKLVKTGEPAWPAGSTLSIGAWEDLREHALAFYASHLGKPRDGLSLAISPDRTLVASTRQTIISVRGIQNSTDAVYQKIIDDAQAKYPPVSLASLLGDTSSRGIFSTAETVPGVFTRAAWDERISQLIDDTSARQSDNRDWVLAEASASDANTSSLKADLRQRYFDDYARAWEHFLNSLHWQPAPTLTGTVDQLRLLGDPRRSPMIALMNAVTYQAGTGATGRSLAAGLIDKAHQLVGNERDPSTQDRIAIAPLADAFGPIIRLTGNAAGAASTNAPTGAAELLPASDLSLARYLERITAMRLKLQQMVASADPDAMSRVAAQAVLQGRTSEIADSRDYASRVSASLGEQWAGFGNLLQAPLDQAWQVVVQPAATNLNEIWRSAVVADWNRSFDGRYPFADSDNDASLPEMARFMRADSGVITQFVTTQLAGVVERQGDRWVATQGTNQGALALDPAFLAALNRLTRVSTALFLSGDARVRFELRGVPTPGVTDVTIALSGKHFRYFNQQEAWMPFEWPGQALENVTHIEWQTAQSGLRSTLDAQGRFGLIRLLERAHVSQQDGARFVLTWTPDQSAGTALRVQMRSEVGTGPLGMLQLRNFSLPTRVFSTGPARPPGKRSKLPARAAEAAPPIASTASLFDSFDAFDWTGKPRKVLDSAQQAVPHTEVE</sequence>
<dbReference type="PANTHER" id="PTHR36153:SF1">
    <property type="entry name" value="TYPE VI SECRETION SYSTEM COMPONENT TSSM1"/>
    <property type="match status" value="1"/>
</dbReference>
<protein>
    <submittedName>
        <fullName evidence="6">Type VI secretion protein VasK</fullName>
    </submittedName>
</protein>
<evidence type="ECO:0000313" key="6">
    <source>
        <dbReference type="EMBL" id="ALS62892.1"/>
    </source>
</evidence>
<keyword evidence="2" id="KW-0472">Membrane</keyword>
<feature type="transmembrane region" description="Helical" evidence="2">
    <location>
        <begin position="248"/>
        <end position="273"/>
    </location>
</feature>
<feature type="domain" description="Type VI secretion system component TssM1 helical" evidence="5">
    <location>
        <begin position="781"/>
        <end position="887"/>
    </location>
</feature>
<dbReference type="EMBL" id="CP013480">
    <property type="protein sequence ID" value="ALS62892.1"/>
    <property type="molecule type" value="Genomic_DNA"/>
</dbReference>
<evidence type="ECO:0000256" key="1">
    <source>
        <dbReference type="SAM" id="MobiDB-lite"/>
    </source>
</evidence>
<dbReference type="InterPro" id="IPR053156">
    <property type="entry name" value="T6SS_TssM-like"/>
</dbReference>
<feature type="region of interest" description="Disordered" evidence="1">
    <location>
        <begin position="1018"/>
        <end position="1038"/>
    </location>
</feature>